<reference evidence="1 2" key="2">
    <citation type="journal article" date="2017" name="Front. Plant Sci.">
        <title>Gene Classification and Mining of Molecular Markers Useful in Red Clover (Trifolium pratense) Breeding.</title>
        <authorList>
            <person name="Istvanek J."/>
            <person name="Dluhosova J."/>
            <person name="Dluhos P."/>
            <person name="Patkova L."/>
            <person name="Nedelnik J."/>
            <person name="Repkova J."/>
        </authorList>
    </citation>
    <scope>NUCLEOTIDE SEQUENCE [LARGE SCALE GENOMIC DNA]</scope>
    <source>
        <strain evidence="2">cv. Tatra</strain>
        <tissue evidence="1">Young leaves</tissue>
    </source>
</reference>
<dbReference type="EMBL" id="ASHM01008770">
    <property type="protein sequence ID" value="PNY16740.1"/>
    <property type="molecule type" value="Genomic_DNA"/>
</dbReference>
<organism evidence="1 2">
    <name type="scientific">Trifolium pratense</name>
    <name type="common">Red clover</name>
    <dbReference type="NCBI Taxonomy" id="57577"/>
    <lineage>
        <taxon>Eukaryota</taxon>
        <taxon>Viridiplantae</taxon>
        <taxon>Streptophyta</taxon>
        <taxon>Embryophyta</taxon>
        <taxon>Tracheophyta</taxon>
        <taxon>Spermatophyta</taxon>
        <taxon>Magnoliopsida</taxon>
        <taxon>eudicotyledons</taxon>
        <taxon>Gunneridae</taxon>
        <taxon>Pentapetalae</taxon>
        <taxon>rosids</taxon>
        <taxon>fabids</taxon>
        <taxon>Fabales</taxon>
        <taxon>Fabaceae</taxon>
        <taxon>Papilionoideae</taxon>
        <taxon>50 kb inversion clade</taxon>
        <taxon>NPAAA clade</taxon>
        <taxon>Hologalegina</taxon>
        <taxon>IRL clade</taxon>
        <taxon>Trifolieae</taxon>
        <taxon>Trifolium</taxon>
    </lineage>
</organism>
<reference evidence="1 2" key="1">
    <citation type="journal article" date="2014" name="Am. J. Bot.">
        <title>Genome assembly and annotation for red clover (Trifolium pratense; Fabaceae).</title>
        <authorList>
            <person name="Istvanek J."/>
            <person name="Jaros M."/>
            <person name="Krenek A."/>
            <person name="Repkova J."/>
        </authorList>
    </citation>
    <scope>NUCLEOTIDE SEQUENCE [LARGE SCALE GENOMIC DNA]</scope>
    <source>
        <strain evidence="2">cv. Tatra</strain>
        <tissue evidence="1">Young leaves</tissue>
    </source>
</reference>
<name>A0A2K3PN80_TRIPR</name>
<comment type="caution">
    <text evidence="1">The sequence shown here is derived from an EMBL/GenBank/DDBJ whole genome shotgun (WGS) entry which is preliminary data.</text>
</comment>
<accession>A0A2K3PN80</accession>
<gene>
    <name evidence="1" type="ORF">L195_g013465</name>
</gene>
<proteinExistence type="predicted"/>
<protein>
    <submittedName>
        <fullName evidence="1">S-like ribonuclease</fullName>
    </submittedName>
</protein>
<dbReference type="AlphaFoldDB" id="A0A2K3PN80"/>
<dbReference type="Proteomes" id="UP000236291">
    <property type="component" value="Unassembled WGS sequence"/>
</dbReference>
<evidence type="ECO:0000313" key="1">
    <source>
        <dbReference type="EMBL" id="PNY16740.1"/>
    </source>
</evidence>
<evidence type="ECO:0000313" key="2">
    <source>
        <dbReference type="Proteomes" id="UP000236291"/>
    </source>
</evidence>
<sequence>MDVYNWLKLGATCSHFLGWCLVVLETPQHMMCMNNETWSLNQLSFNIRAMIQTFRNCFSSTSNNGLVDRYIKWNNNNYYCVILNVDGSYLGSLTRSGFSGIIRNTFDFFAKLGASSDADLLTLASPSEGVRDLLKNDAMETFFPHE</sequence>